<dbReference type="Gene3D" id="3.90.550.10">
    <property type="entry name" value="Spore Coat Polysaccharide Biosynthesis Protein SpsA, Chain A"/>
    <property type="match status" value="1"/>
</dbReference>
<dbReference type="GeneID" id="116304341"/>
<organism evidence="4 5">
    <name type="scientific">Actinia tenebrosa</name>
    <name type="common">Australian red waratah sea anemone</name>
    <dbReference type="NCBI Taxonomy" id="6105"/>
    <lineage>
        <taxon>Eukaryota</taxon>
        <taxon>Metazoa</taxon>
        <taxon>Cnidaria</taxon>
        <taxon>Anthozoa</taxon>
        <taxon>Hexacorallia</taxon>
        <taxon>Actiniaria</taxon>
        <taxon>Actiniidae</taxon>
        <taxon>Actinia</taxon>
    </lineage>
</organism>
<dbReference type="AlphaFoldDB" id="A0A6P8ISH3"/>
<dbReference type="GO" id="GO:0005978">
    <property type="term" value="P:glycogen biosynthetic process"/>
    <property type="evidence" value="ECO:0007669"/>
    <property type="project" value="UniProtKB-ARBA"/>
</dbReference>
<evidence type="ECO:0000313" key="4">
    <source>
        <dbReference type="Proteomes" id="UP000515163"/>
    </source>
</evidence>
<dbReference type="OrthoDB" id="2014201at2759"/>
<proteinExistence type="inferred from homology"/>
<evidence type="ECO:0000256" key="3">
    <source>
        <dbReference type="SAM" id="MobiDB-lite"/>
    </source>
</evidence>
<dbReference type="PANTHER" id="PTHR11183">
    <property type="entry name" value="GLYCOGENIN SUBFAMILY MEMBER"/>
    <property type="match status" value="1"/>
</dbReference>
<feature type="region of interest" description="Disordered" evidence="3">
    <location>
        <begin position="1"/>
        <end position="42"/>
    </location>
</feature>
<reference evidence="5 6" key="1">
    <citation type="submission" date="2025-04" db="UniProtKB">
        <authorList>
            <consortium name="RefSeq"/>
        </authorList>
    </citation>
    <scope>IDENTIFICATION</scope>
    <source>
        <tissue evidence="5 6">Tentacle</tissue>
    </source>
</reference>
<dbReference type="InterPro" id="IPR029044">
    <property type="entry name" value="Nucleotide-diphossugar_trans"/>
</dbReference>
<evidence type="ECO:0000313" key="5">
    <source>
        <dbReference type="RefSeq" id="XP_031569924.1"/>
    </source>
</evidence>
<accession>A0A6P8ISH3</accession>
<protein>
    <recommendedName>
        <fullName evidence="2">glycogenin glucosyltransferase</fullName>
        <ecNumber evidence="2">2.4.1.186</ecNumber>
    </recommendedName>
</protein>
<evidence type="ECO:0000256" key="2">
    <source>
        <dbReference type="ARBA" id="ARBA00038934"/>
    </source>
</evidence>
<feature type="compositionally biased region" description="Polar residues" evidence="3">
    <location>
        <begin position="10"/>
        <end position="24"/>
    </location>
</feature>
<gene>
    <name evidence="5 6" type="primary">LOC116304341</name>
</gene>
<evidence type="ECO:0000256" key="1">
    <source>
        <dbReference type="ARBA" id="ARBA00038162"/>
    </source>
</evidence>
<dbReference type="InterPro" id="IPR050587">
    <property type="entry name" value="GNT1/Glycosyltrans_8"/>
</dbReference>
<name>A0A6P8ISH3_ACTTE</name>
<dbReference type="EC" id="2.4.1.186" evidence="2"/>
<evidence type="ECO:0000313" key="6">
    <source>
        <dbReference type="RefSeq" id="XP_031569925.1"/>
    </source>
</evidence>
<feature type="compositionally biased region" description="Basic and acidic residues" evidence="3">
    <location>
        <begin position="25"/>
        <end position="40"/>
    </location>
</feature>
<dbReference type="RefSeq" id="XP_031569925.1">
    <property type="nucleotide sequence ID" value="XM_031714065.1"/>
</dbReference>
<dbReference type="InterPro" id="IPR002495">
    <property type="entry name" value="Glyco_trans_8"/>
</dbReference>
<dbReference type="KEGG" id="aten:116304341"/>
<comment type="similarity">
    <text evidence="1">Belongs to the glycosyltransferase 8 family. Glycogenin subfamily.</text>
</comment>
<dbReference type="GO" id="GO:0008466">
    <property type="term" value="F:glycogenin glucosyltransferase activity"/>
    <property type="evidence" value="ECO:0007669"/>
    <property type="project" value="UniProtKB-EC"/>
</dbReference>
<keyword evidence="4" id="KW-1185">Reference proteome</keyword>
<sequence length="346" mass="40406">MNGKPRPRTSGAQRPPRSSRTTLTAKDHRPGSSKTQRDHVSSIPIDTKYLKKEFRMTVPRPRYAYFTLVMCGDEYVKGALTLAWSLRQQNTKHELVVMVTSDVSVEALKLLRKVFNRVLRVGYIKTKVKSTLRGKAYRDENQWINYSLTKARMLKYSEYDKVMWMDADSLVMQNIDHLFDLPAPAGICSSIKDHDYWHEKHISEDLVQSSIENNYGVHGCVMLLEPRLDHYFMASSQPVIGDKKTFMGPDEFFFTELYKSRWHHIHVRYGCTRWHMERLGAAPHVIHYGGAKPWEDGDRIQEWDGLWHWRAAADEMCRERPAFSVLFKRERPKSTLSLLRLITDQS</sequence>
<dbReference type="Pfam" id="PF01501">
    <property type="entry name" value="Glyco_transf_8"/>
    <property type="match status" value="1"/>
</dbReference>
<dbReference type="SUPFAM" id="SSF53448">
    <property type="entry name" value="Nucleotide-diphospho-sugar transferases"/>
    <property type="match status" value="1"/>
</dbReference>
<dbReference type="Proteomes" id="UP000515163">
    <property type="component" value="Unplaced"/>
</dbReference>
<dbReference type="RefSeq" id="XP_031569924.1">
    <property type="nucleotide sequence ID" value="XM_031714064.1"/>
</dbReference>